<dbReference type="AlphaFoldDB" id="A0A553P4R0"/>
<evidence type="ECO:0000259" key="3">
    <source>
        <dbReference type="PROSITE" id="PS50222"/>
    </source>
</evidence>
<dbReference type="GO" id="GO:0043226">
    <property type="term" value="C:organelle"/>
    <property type="evidence" value="ECO:0007669"/>
    <property type="project" value="UniProtKB-ARBA"/>
</dbReference>
<dbReference type="FunFam" id="1.10.238.10:FF:000178">
    <property type="entry name" value="Calmodulin-2 A"/>
    <property type="match status" value="1"/>
</dbReference>
<dbReference type="InterPro" id="IPR011992">
    <property type="entry name" value="EF-hand-dom_pair"/>
</dbReference>
<feature type="domain" description="EF-hand" evidence="3">
    <location>
        <begin position="18"/>
        <end position="53"/>
    </location>
</feature>
<dbReference type="SMART" id="SM00054">
    <property type="entry name" value="EFh"/>
    <property type="match status" value="3"/>
</dbReference>
<sequence>MEGIESVGKDKPEIASAELKQRVVQAFQIFDHDQTNSVDVREIGTIIRSLGLCPDETELQSVVQEMEDTTQEGVVSLDRFTPVVLKIIADQRYRSAPIDDLLTAFQVLDVDGKGHLSEDELRRYFQYKGEVFQPDEMEELFNAAFDNQSKVVNYESFVHLLAIEDDNLS</sequence>
<dbReference type="InterPro" id="IPR018247">
    <property type="entry name" value="EF_Hand_1_Ca_BS"/>
</dbReference>
<evidence type="ECO:0000256" key="2">
    <source>
        <dbReference type="ARBA" id="ARBA00022837"/>
    </source>
</evidence>
<reference evidence="4 5" key="1">
    <citation type="journal article" date="2018" name="Nat. Ecol. Evol.">
        <title>Genomic signatures of mitonuclear coevolution across populations of Tigriopus californicus.</title>
        <authorList>
            <person name="Barreto F.S."/>
            <person name="Watson E.T."/>
            <person name="Lima T.G."/>
            <person name="Willett C.S."/>
            <person name="Edmands S."/>
            <person name="Li W."/>
            <person name="Burton R.S."/>
        </authorList>
    </citation>
    <scope>NUCLEOTIDE SEQUENCE [LARGE SCALE GENOMIC DNA]</scope>
    <source>
        <strain evidence="4 5">San Diego</strain>
    </source>
</reference>
<protein>
    <recommendedName>
        <fullName evidence="3">EF-hand domain-containing protein</fullName>
    </recommendedName>
</protein>
<feature type="domain" description="EF-hand" evidence="3">
    <location>
        <begin position="96"/>
        <end position="131"/>
    </location>
</feature>
<keyword evidence="1" id="KW-0677">Repeat</keyword>
<dbReference type="InterPro" id="IPR002048">
    <property type="entry name" value="EF_hand_dom"/>
</dbReference>
<accession>A0A553P4R0</accession>
<evidence type="ECO:0000313" key="4">
    <source>
        <dbReference type="EMBL" id="TRY72663.1"/>
    </source>
</evidence>
<name>A0A553P4R0_TIGCA</name>
<dbReference type="OMA" id="MTKEGEP"/>
<dbReference type="PANTHER" id="PTHR46763">
    <property type="entry name" value="DYNEIN REGULATORY COMPLEX PROTEIN 8"/>
    <property type="match status" value="1"/>
</dbReference>
<keyword evidence="2" id="KW-0106">Calcium</keyword>
<proteinExistence type="predicted"/>
<dbReference type="PANTHER" id="PTHR46763:SF1">
    <property type="entry name" value="DYNEIN REGULATORY COMPLEX PROTEIN 8"/>
    <property type="match status" value="1"/>
</dbReference>
<organism evidence="4 5">
    <name type="scientific">Tigriopus californicus</name>
    <name type="common">Marine copepod</name>
    <dbReference type="NCBI Taxonomy" id="6832"/>
    <lineage>
        <taxon>Eukaryota</taxon>
        <taxon>Metazoa</taxon>
        <taxon>Ecdysozoa</taxon>
        <taxon>Arthropoda</taxon>
        <taxon>Crustacea</taxon>
        <taxon>Multicrustacea</taxon>
        <taxon>Hexanauplia</taxon>
        <taxon>Copepoda</taxon>
        <taxon>Harpacticoida</taxon>
        <taxon>Harpacticidae</taxon>
        <taxon>Tigriopus</taxon>
    </lineage>
</organism>
<gene>
    <name evidence="4" type="ORF">TCAL_10872</name>
</gene>
<dbReference type="PROSITE" id="PS50222">
    <property type="entry name" value="EF_HAND_2"/>
    <property type="match status" value="2"/>
</dbReference>
<dbReference type="EMBL" id="VCGU01000008">
    <property type="protein sequence ID" value="TRY72663.1"/>
    <property type="molecule type" value="Genomic_DNA"/>
</dbReference>
<dbReference type="PROSITE" id="PS00018">
    <property type="entry name" value="EF_HAND_1"/>
    <property type="match status" value="1"/>
</dbReference>
<dbReference type="STRING" id="6832.A0A553P4R0"/>
<evidence type="ECO:0000313" key="5">
    <source>
        <dbReference type="Proteomes" id="UP000318571"/>
    </source>
</evidence>
<dbReference type="SUPFAM" id="SSF47473">
    <property type="entry name" value="EF-hand"/>
    <property type="match status" value="1"/>
</dbReference>
<evidence type="ECO:0000256" key="1">
    <source>
        <dbReference type="ARBA" id="ARBA00022737"/>
    </source>
</evidence>
<comment type="caution">
    <text evidence="4">The sequence shown here is derived from an EMBL/GenBank/DDBJ whole genome shotgun (WGS) entry which is preliminary data.</text>
</comment>
<dbReference type="Pfam" id="PF13499">
    <property type="entry name" value="EF-hand_7"/>
    <property type="match status" value="2"/>
</dbReference>
<keyword evidence="5" id="KW-1185">Reference proteome</keyword>
<dbReference type="GO" id="GO:0005509">
    <property type="term" value="F:calcium ion binding"/>
    <property type="evidence" value="ECO:0007669"/>
    <property type="project" value="InterPro"/>
</dbReference>
<dbReference type="Proteomes" id="UP000318571">
    <property type="component" value="Chromosome 7"/>
</dbReference>
<dbReference type="Gene3D" id="1.10.238.10">
    <property type="entry name" value="EF-hand"/>
    <property type="match status" value="2"/>
</dbReference>